<comment type="caution">
    <text evidence="6">The sequence shown here is derived from an EMBL/GenBank/DDBJ whole genome shotgun (WGS) entry which is preliminary data.</text>
</comment>
<dbReference type="InterPro" id="IPR049730">
    <property type="entry name" value="SNF2/RAD54-like_C"/>
</dbReference>
<sequence length="636" mass="72039">MTLSTPALALQLSFSDTRANIISESGEEIASLNTKAFRTLYALQRSTSVRYEVFFPTSLGAVTKPSSDASSRIAEVSINVYGLQPVSDTVATSLSESGYFLQDPDPDCVPETAIHKNPQYLEFSDIEDEESQAYSPQESTEEEEDHRLAENVLDLDYDVILDGFARHDYLDQATADGRIRTNLQEHQMRGLHFIVKSETAFSTPSRRLWEPQHVEDGETVHLFPNTIRYFKYHGYSRNVTTPTLLEHDVIITTYGTISAESKRKESKLHRINWFRIVLDEAHMIRNASTKQFRAVTALRSQIRWCLTDTPIQNSLEDLGSLVTFLELPILGQAPQFRRFITNTAQPTKSNRRRDFTNLHILLESICLRRNKSVLCLPQTTEHMHELDFTPDEREGYNRLLDACAESVRLAVNGHKMEKKRQTVLKEILRPRLFCNHGNLFDTTDPNFLSRPDVEMSLLQQSGEAVYYYCSCDVLTLRSSGDSGSGRVTQCRRVVCGDCVARYKVTGPSARCPICHALHEPSSLDAPRDDDHGNVPSDTVYPSKLQKLCEDICAHKHEGKSIVFSFWKKSLELVGQFMDKHGVFYLRLDGSLPFSKRTNVLSEFQVCQEGTVLLMTLGTGAVGYSYLFHSSVARYNS</sequence>
<dbReference type="Pfam" id="PF00271">
    <property type="entry name" value="Helicase_C"/>
    <property type="match status" value="1"/>
</dbReference>
<dbReference type="Proteomes" id="UP000572817">
    <property type="component" value="Unassembled WGS sequence"/>
</dbReference>
<dbReference type="GO" id="GO:0005634">
    <property type="term" value="C:nucleus"/>
    <property type="evidence" value="ECO:0007669"/>
    <property type="project" value="TreeGrafter"/>
</dbReference>
<dbReference type="InterPro" id="IPR000330">
    <property type="entry name" value="SNF2_N"/>
</dbReference>
<dbReference type="SUPFAM" id="SSF52540">
    <property type="entry name" value="P-loop containing nucleoside triphosphate hydrolases"/>
    <property type="match status" value="2"/>
</dbReference>
<evidence type="ECO:0000256" key="3">
    <source>
        <dbReference type="ARBA" id="ARBA00022840"/>
    </source>
</evidence>
<dbReference type="CDD" id="cd18793">
    <property type="entry name" value="SF2_C_SNF"/>
    <property type="match status" value="1"/>
</dbReference>
<protein>
    <recommendedName>
        <fullName evidence="5">Helicase ATP-binding domain-containing protein</fullName>
    </recommendedName>
</protein>
<gene>
    <name evidence="6" type="ORF">GTA08_BOTSDO06691</name>
</gene>
<dbReference type="AlphaFoldDB" id="A0A8H4N4H8"/>
<feature type="region of interest" description="Disordered" evidence="4">
    <location>
        <begin position="125"/>
        <end position="145"/>
    </location>
</feature>
<dbReference type="Pfam" id="PF00176">
    <property type="entry name" value="SNF2-rel_dom"/>
    <property type="match status" value="1"/>
</dbReference>
<dbReference type="PANTHER" id="PTHR45626:SF52">
    <property type="entry name" value="SINGLE-STRANDED DNA-DEPENDENT ATPASE (EUROFUNG)"/>
    <property type="match status" value="1"/>
</dbReference>
<dbReference type="InterPro" id="IPR050628">
    <property type="entry name" value="SNF2_RAD54_helicase_TF"/>
</dbReference>
<name>A0A8H4N4H8_9PEZI</name>
<reference evidence="6" key="1">
    <citation type="submission" date="2020-04" db="EMBL/GenBank/DDBJ databases">
        <title>Genome Assembly and Annotation of Botryosphaeria dothidea sdau 11-99, a Latent Pathogen of Apple Fruit Ring Rot in China.</title>
        <authorList>
            <person name="Yu C."/>
            <person name="Diao Y."/>
            <person name="Lu Q."/>
            <person name="Zhao J."/>
            <person name="Cui S."/>
            <person name="Peng C."/>
            <person name="He B."/>
            <person name="Liu H."/>
        </authorList>
    </citation>
    <scope>NUCLEOTIDE SEQUENCE [LARGE SCALE GENOMIC DNA]</scope>
    <source>
        <strain evidence="6">Sdau11-99</strain>
    </source>
</reference>
<organism evidence="6 7">
    <name type="scientific">Botryosphaeria dothidea</name>
    <dbReference type="NCBI Taxonomy" id="55169"/>
    <lineage>
        <taxon>Eukaryota</taxon>
        <taxon>Fungi</taxon>
        <taxon>Dikarya</taxon>
        <taxon>Ascomycota</taxon>
        <taxon>Pezizomycotina</taxon>
        <taxon>Dothideomycetes</taxon>
        <taxon>Dothideomycetes incertae sedis</taxon>
        <taxon>Botryosphaeriales</taxon>
        <taxon>Botryosphaeriaceae</taxon>
        <taxon>Botryosphaeria</taxon>
    </lineage>
</organism>
<evidence type="ECO:0000313" key="7">
    <source>
        <dbReference type="Proteomes" id="UP000572817"/>
    </source>
</evidence>
<evidence type="ECO:0000313" key="6">
    <source>
        <dbReference type="EMBL" id="KAF4305666.1"/>
    </source>
</evidence>
<dbReference type="Gene3D" id="3.40.50.300">
    <property type="entry name" value="P-loop containing nucleotide triphosphate hydrolases"/>
    <property type="match status" value="1"/>
</dbReference>
<dbReference type="Gene3D" id="3.40.50.10810">
    <property type="entry name" value="Tandem AAA-ATPase domain"/>
    <property type="match status" value="1"/>
</dbReference>
<dbReference type="GO" id="GO:0016787">
    <property type="term" value="F:hydrolase activity"/>
    <property type="evidence" value="ECO:0007669"/>
    <property type="project" value="UniProtKB-KW"/>
</dbReference>
<dbReference type="PANTHER" id="PTHR45626">
    <property type="entry name" value="TRANSCRIPTION TERMINATION FACTOR 2-RELATED"/>
    <property type="match status" value="1"/>
</dbReference>
<dbReference type="GO" id="GO:0006281">
    <property type="term" value="P:DNA repair"/>
    <property type="evidence" value="ECO:0007669"/>
    <property type="project" value="TreeGrafter"/>
</dbReference>
<keyword evidence="1" id="KW-0547">Nucleotide-binding</keyword>
<dbReference type="GO" id="GO:0008094">
    <property type="term" value="F:ATP-dependent activity, acting on DNA"/>
    <property type="evidence" value="ECO:0007669"/>
    <property type="project" value="TreeGrafter"/>
</dbReference>
<dbReference type="InterPro" id="IPR027417">
    <property type="entry name" value="P-loop_NTPase"/>
</dbReference>
<dbReference type="PROSITE" id="PS51192">
    <property type="entry name" value="HELICASE_ATP_BIND_1"/>
    <property type="match status" value="1"/>
</dbReference>
<evidence type="ECO:0000259" key="5">
    <source>
        <dbReference type="PROSITE" id="PS51192"/>
    </source>
</evidence>
<dbReference type="InterPro" id="IPR001650">
    <property type="entry name" value="Helicase_C-like"/>
</dbReference>
<dbReference type="CDD" id="cd18008">
    <property type="entry name" value="DEXDc_SHPRH-like"/>
    <property type="match status" value="1"/>
</dbReference>
<dbReference type="OrthoDB" id="448448at2759"/>
<accession>A0A8H4N4H8</accession>
<dbReference type="InterPro" id="IPR038718">
    <property type="entry name" value="SNF2-like_sf"/>
</dbReference>
<evidence type="ECO:0000256" key="4">
    <source>
        <dbReference type="SAM" id="MobiDB-lite"/>
    </source>
</evidence>
<dbReference type="InterPro" id="IPR014001">
    <property type="entry name" value="Helicase_ATP-bd"/>
</dbReference>
<feature type="domain" description="Helicase ATP-binding" evidence="5">
    <location>
        <begin position="246"/>
        <end position="328"/>
    </location>
</feature>
<keyword evidence="3" id="KW-0067">ATP-binding</keyword>
<dbReference type="GO" id="GO:0005524">
    <property type="term" value="F:ATP binding"/>
    <property type="evidence" value="ECO:0007669"/>
    <property type="project" value="UniProtKB-KW"/>
</dbReference>
<keyword evidence="2" id="KW-0378">Hydrolase</keyword>
<keyword evidence="7" id="KW-1185">Reference proteome</keyword>
<dbReference type="EMBL" id="WWBZ02000040">
    <property type="protein sequence ID" value="KAF4305666.1"/>
    <property type="molecule type" value="Genomic_DNA"/>
</dbReference>
<proteinExistence type="predicted"/>
<evidence type="ECO:0000256" key="1">
    <source>
        <dbReference type="ARBA" id="ARBA00022741"/>
    </source>
</evidence>
<evidence type="ECO:0000256" key="2">
    <source>
        <dbReference type="ARBA" id="ARBA00022801"/>
    </source>
</evidence>